<protein>
    <submittedName>
        <fullName evidence="3">Outer membrane receptor protein involved in Fe transport</fullName>
    </submittedName>
</protein>
<evidence type="ECO:0000313" key="4">
    <source>
        <dbReference type="Proteomes" id="UP000284892"/>
    </source>
</evidence>
<sequence>MRKIILIFTLCCVSLCFSQSKSFKITGTVVAADDKSPLESATVYLERLKDSTLVTYTITDKNGKFELIDDTYDKSLNIAVSSIGFQNYSQKIIIDKAEINLSNILLEVGNQLDEVVVKSRVPITIKKDTLEFNVKSFKTKKDANVEDLLKQLPGVEVDDEGKIKVNGKEVNKILVNGKPFFGNDPTITTRNLTKDIIEKVQITDTKTKSEAYSGEDGDKENKTINLTIKEENNKGVFGRVAAGTGTEKRYEFAGLLNVFDNDQRISVLAGGNNINSPGFSFGEIRKMFGGGRSIRFNSNGSFRIDGRSFGGGEGITKSTNVGANYADVLSKGVDVNGDYFLATSNSENETVTNRENILSDSRYFTVSRSKSSNDSNNHSANLEFDIEIDSTFLINISPSFRLNKSKTLYTSNENSFSEENAMINASNLSSFTEVTGKNFSNDFDITKRFGDKGAFLKASFSTEFNTTETDDFIGSETTFEDVSQNIIRDQFSDGEQSLKSIYSSIKYRLPILAKTLFLDFKYSIRNDKRERVKNTFDFDAAAQDYTLFNTELSTNFDYTNRRSTPSLDLTYKKEKWSISVDGGYVFRTLENNDALRPELSLKRDFEAIELGANFNYEFSPKSSMYSGYNLSNRPPQISQLQPFQDVSNPLNIITGNPNLEPANSHDFYLGYNSFDFQKKTGFYSYMNLSIINNQVVSKTIVNDDLVRNTTYANVNGNYSAYASASYSKTIKVDTLKTLKYRVGLYSNTERTINYNNNVQYTSKNTSITPNTSLTFTWKKVLELIPSYRLSFSSNKYDIADFDDQDFLRHTFGLRTRTYVPKKLEWQNDINYSYNPNVAQGFQKSAWFWNSTLAYSMLKDNGTLTLKVYDLLNQNTNARRTATQNYIQDSQSTVLEQYFMLSFSWKFNSLGKKGETGKGDMIFFH</sequence>
<evidence type="ECO:0000313" key="3">
    <source>
        <dbReference type="EMBL" id="RKE98226.1"/>
    </source>
</evidence>
<name>A0A420DVI3_9FLAO</name>
<keyword evidence="1" id="KW-0732">Signal</keyword>
<reference evidence="3 4" key="1">
    <citation type="submission" date="2018-09" db="EMBL/GenBank/DDBJ databases">
        <title>Genomic Encyclopedia of Archaeal and Bacterial Type Strains, Phase II (KMG-II): from individual species to whole genera.</title>
        <authorList>
            <person name="Goeker M."/>
        </authorList>
    </citation>
    <scope>NUCLEOTIDE SEQUENCE [LARGE SCALE GENOMIC DNA]</scope>
    <source>
        <strain evidence="3 4">DSM 26283</strain>
    </source>
</reference>
<dbReference type="InterPro" id="IPR041700">
    <property type="entry name" value="OMP_b-brl_3"/>
</dbReference>
<comment type="caution">
    <text evidence="3">The sequence shown here is derived from an EMBL/GenBank/DDBJ whole genome shotgun (WGS) entry which is preliminary data.</text>
</comment>
<gene>
    <name evidence="3" type="ORF">BXY80_0302</name>
</gene>
<keyword evidence="4" id="KW-1185">Reference proteome</keyword>
<dbReference type="EMBL" id="RAQJ01000001">
    <property type="protein sequence ID" value="RKE98226.1"/>
    <property type="molecule type" value="Genomic_DNA"/>
</dbReference>
<dbReference type="InterPro" id="IPR008969">
    <property type="entry name" value="CarboxyPept-like_regulatory"/>
</dbReference>
<dbReference type="OrthoDB" id="1682379at2"/>
<dbReference type="Pfam" id="PF14905">
    <property type="entry name" value="OMP_b-brl_3"/>
    <property type="match status" value="1"/>
</dbReference>
<dbReference type="SUPFAM" id="SSF56935">
    <property type="entry name" value="Porins"/>
    <property type="match status" value="1"/>
</dbReference>
<accession>A0A420DVI3</accession>
<evidence type="ECO:0000256" key="1">
    <source>
        <dbReference type="SAM" id="SignalP"/>
    </source>
</evidence>
<feature type="signal peptide" evidence="1">
    <location>
        <begin position="1"/>
        <end position="18"/>
    </location>
</feature>
<organism evidence="3 4">
    <name type="scientific">Ichthyenterobacterium magnum</name>
    <dbReference type="NCBI Taxonomy" id="1230530"/>
    <lineage>
        <taxon>Bacteria</taxon>
        <taxon>Pseudomonadati</taxon>
        <taxon>Bacteroidota</taxon>
        <taxon>Flavobacteriia</taxon>
        <taxon>Flavobacteriales</taxon>
        <taxon>Flavobacteriaceae</taxon>
        <taxon>Ichthyenterobacterium</taxon>
    </lineage>
</organism>
<dbReference type="Proteomes" id="UP000284892">
    <property type="component" value="Unassembled WGS sequence"/>
</dbReference>
<proteinExistence type="predicted"/>
<dbReference type="SUPFAM" id="SSF49464">
    <property type="entry name" value="Carboxypeptidase regulatory domain-like"/>
    <property type="match status" value="1"/>
</dbReference>
<feature type="domain" description="Outer membrane protein beta-barrel" evidence="2">
    <location>
        <begin position="447"/>
        <end position="780"/>
    </location>
</feature>
<dbReference type="RefSeq" id="WP_120199451.1">
    <property type="nucleotide sequence ID" value="NZ_RAQJ01000001.1"/>
</dbReference>
<feature type="chain" id="PRO_5019362569" evidence="1">
    <location>
        <begin position="19"/>
        <end position="924"/>
    </location>
</feature>
<dbReference type="Gene3D" id="2.60.40.1120">
    <property type="entry name" value="Carboxypeptidase-like, regulatory domain"/>
    <property type="match status" value="1"/>
</dbReference>
<keyword evidence="3" id="KW-0675">Receptor</keyword>
<evidence type="ECO:0000259" key="2">
    <source>
        <dbReference type="Pfam" id="PF14905"/>
    </source>
</evidence>
<dbReference type="AlphaFoldDB" id="A0A420DVI3"/>
<dbReference type="Pfam" id="PF13715">
    <property type="entry name" value="CarbopepD_reg_2"/>
    <property type="match status" value="1"/>
</dbReference>